<dbReference type="PANTHER" id="PTHR34458">
    <property type="entry name" value="POLLEN OLE E 1 ALLERGEN AND EXTENSIN FAMILY PROTEIN-RELATED"/>
    <property type="match status" value="1"/>
</dbReference>
<protein>
    <submittedName>
        <fullName evidence="1">Uncharacterized protein</fullName>
    </submittedName>
</protein>
<dbReference type="OrthoDB" id="903545at2759"/>
<gene>
    <name evidence="1" type="ORF">PHJA_002407500</name>
    <name evidence="2" type="ORF">PHJA_002407800</name>
</gene>
<keyword evidence="3" id="KW-1185">Reference proteome</keyword>
<comment type="caution">
    <text evidence="1">The sequence shown here is derived from an EMBL/GenBank/DDBJ whole genome shotgun (WGS) entry which is preliminary data.</text>
</comment>
<organism evidence="1 3">
    <name type="scientific">Phtheirospermum japonicum</name>
    <dbReference type="NCBI Taxonomy" id="374723"/>
    <lineage>
        <taxon>Eukaryota</taxon>
        <taxon>Viridiplantae</taxon>
        <taxon>Streptophyta</taxon>
        <taxon>Embryophyta</taxon>
        <taxon>Tracheophyta</taxon>
        <taxon>Spermatophyta</taxon>
        <taxon>Magnoliopsida</taxon>
        <taxon>eudicotyledons</taxon>
        <taxon>Gunneridae</taxon>
        <taxon>Pentapetalae</taxon>
        <taxon>asterids</taxon>
        <taxon>lamiids</taxon>
        <taxon>Lamiales</taxon>
        <taxon>Orobanchaceae</taxon>
        <taxon>Orobanchaceae incertae sedis</taxon>
        <taxon>Phtheirospermum</taxon>
    </lineage>
</organism>
<dbReference type="InterPro" id="IPR040404">
    <property type="entry name" value="Phylloplanin-like"/>
</dbReference>
<dbReference type="AlphaFoldDB" id="A0A830D2J0"/>
<evidence type="ECO:0000313" key="2">
    <source>
        <dbReference type="EMBL" id="GFQ02638.1"/>
    </source>
</evidence>
<proteinExistence type="predicted"/>
<dbReference type="EMBL" id="BMAC01000761">
    <property type="protein sequence ID" value="GFQ02635.1"/>
    <property type="molecule type" value="Genomic_DNA"/>
</dbReference>
<name>A0A830D2J0_9LAMI</name>
<accession>A0A830D2J0</accession>
<dbReference type="EMBL" id="BMAC01000761">
    <property type="protein sequence ID" value="GFQ02638.1"/>
    <property type="molecule type" value="Genomic_DNA"/>
</dbReference>
<evidence type="ECO:0000313" key="3">
    <source>
        <dbReference type="Proteomes" id="UP000653305"/>
    </source>
</evidence>
<reference evidence="1" key="1">
    <citation type="submission" date="2020-07" db="EMBL/GenBank/DDBJ databases">
        <title>Ethylene signaling mediates host invasion by parasitic plants.</title>
        <authorList>
            <person name="Yoshida S."/>
        </authorList>
    </citation>
    <scope>NUCLEOTIDE SEQUENCE</scope>
    <source>
        <strain evidence="1">Okayama</strain>
    </source>
</reference>
<evidence type="ECO:0000313" key="1">
    <source>
        <dbReference type="EMBL" id="GFQ02635.1"/>
    </source>
</evidence>
<dbReference type="PANTHER" id="PTHR34458:SF11">
    <property type="entry name" value="MD-2-RELATED LIPID-RECOGNITION DOMAIN-CONTAINING PROTEIN"/>
    <property type="match status" value="1"/>
</dbReference>
<sequence length="137" mass="13481">MVSVRGLTVGGRLCCTPTGNCPVQGGQGVAGVPVSLNCSSPVGSFTAGQGTTSANGTINIFTTVPALLTLLLSSFPSNIIPCVVTVQLPLDSAAICPVLSTANATLASAIRSAGTFLNTTIGLVQNATLTGFVAVSA</sequence>
<dbReference type="Proteomes" id="UP000653305">
    <property type="component" value="Unassembled WGS sequence"/>
</dbReference>